<evidence type="ECO:0000313" key="2">
    <source>
        <dbReference type="EMBL" id="KAH9506261.1"/>
    </source>
</evidence>
<keyword evidence="3" id="KW-1185">Reference proteome</keyword>
<protein>
    <submittedName>
        <fullName evidence="2">Uncharacterized protein</fullName>
    </submittedName>
</protein>
<gene>
    <name evidence="2" type="ORF">DERF_011003</name>
</gene>
<evidence type="ECO:0000313" key="3">
    <source>
        <dbReference type="Proteomes" id="UP000790347"/>
    </source>
</evidence>
<sequence>MASITWLFLAVVILPPSPEAISKVSFKNSAVFAGFGVDGLDVILGLLLVTGGTELVENCN</sequence>
<comment type="caution">
    <text evidence="2">The sequence shown here is derived from an EMBL/GenBank/DDBJ whole genome shotgun (WGS) entry which is preliminary data.</text>
</comment>
<feature type="signal peptide" evidence="1">
    <location>
        <begin position="1"/>
        <end position="20"/>
    </location>
</feature>
<evidence type="ECO:0000256" key="1">
    <source>
        <dbReference type="SAM" id="SignalP"/>
    </source>
</evidence>
<dbReference type="EMBL" id="ASGP02000005">
    <property type="protein sequence ID" value="KAH9506261.1"/>
    <property type="molecule type" value="Genomic_DNA"/>
</dbReference>
<organism evidence="2 3">
    <name type="scientific">Dermatophagoides farinae</name>
    <name type="common">American house dust mite</name>
    <dbReference type="NCBI Taxonomy" id="6954"/>
    <lineage>
        <taxon>Eukaryota</taxon>
        <taxon>Metazoa</taxon>
        <taxon>Ecdysozoa</taxon>
        <taxon>Arthropoda</taxon>
        <taxon>Chelicerata</taxon>
        <taxon>Arachnida</taxon>
        <taxon>Acari</taxon>
        <taxon>Acariformes</taxon>
        <taxon>Sarcoptiformes</taxon>
        <taxon>Astigmata</taxon>
        <taxon>Psoroptidia</taxon>
        <taxon>Analgoidea</taxon>
        <taxon>Pyroglyphidae</taxon>
        <taxon>Dermatophagoidinae</taxon>
        <taxon>Dermatophagoides</taxon>
    </lineage>
</organism>
<name>A0A922L2P5_DERFA</name>
<reference evidence="2" key="1">
    <citation type="submission" date="2013-05" db="EMBL/GenBank/DDBJ databases">
        <authorList>
            <person name="Yim A.K.Y."/>
            <person name="Chan T.F."/>
            <person name="Ji K.M."/>
            <person name="Liu X.Y."/>
            <person name="Zhou J.W."/>
            <person name="Li R.Q."/>
            <person name="Yang K.Y."/>
            <person name="Li J."/>
            <person name="Li M."/>
            <person name="Law P.T.W."/>
            <person name="Wu Y.L."/>
            <person name="Cai Z.L."/>
            <person name="Qin H."/>
            <person name="Bao Y."/>
            <person name="Leung R.K.K."/>
            <person name="Ng P.K.S."/>
            <person name="Zou J."/>
            <person name="Zhong X.J."/>
            <person name="Ran P.X."/>
            <person name="Zhong N.S."/>
            <person name="Liu Z.G."/>
            <person name="Tsui S.K.W."/>
        </authorList>
    </citation>
    <scope>NUCLEOTIDE SEQUENCE</scope>
    <source>
        <strain evidence="2">Derf</strain>
        <tissue evidence="2">Whole organism</tissue>
    </source>
</reference>
<feature type="chain" id="PRO_5036839532" evidence="1">
    <location>
        <begin position="21"/>
        <end position="60"/>
    </location>
</feature>
<dbReference type="AlphaFoldDB" id="A0A922L2P5"/>
<keyword evidence="1" id="KW-0732">Signal</keyword>
<dbReference type="Proteomes" id="UP000790347">
    <property type="component" value="Unassembled WGS sequence"/>
</dbReference>
<accession>A0A922L2P5</accession>
<proteinExistence type="predicted"/>
<reference evidence="2" key="2">
    <citation type="journal article" date="2022" name="Res Sq">
        <title>Comparative Genomics Reveals Insights into the Divergent Evolution of Astigmatic Mites and Household Pest Adaptations.</title>
        <authorList>
            <person name="Xiong Q."/>
            <person name="Wan A.T.-Y."/>
            <person name="Liu X.-Y."/>
            <person name="Fung C.S.-H."/>
            <person name="Xiao X."/>
            <person name="Malainual N."/>
            <person name="Hou J."/>
            <person name="Wang L."/>
            <person name="Wang M."/>
            <person name="Yang K."/>
            <person name="Cui Y."/>
            <person name="Leung E."/>
            <person name="Nong W."/>
            <person name="Shin S.-K."/>
            <person name="Au S."/>
            <person name="Jeong K.Y."/>
            <person name="Chew F.T."/>
            <person name="Hui J."/>
            <person name="Leung T.F."/>
            <person name="Tungtrongchitr A."/>
            <person name="Zhong N."/>
            <person name="Liu Z."/>
            <person name="Tsui S."/>
        </authorList>
    </citation>
    <scope>NUCLEOTIDE SEQUENCE</scope>
    <source>
        <strain evidence="2">Derf</strain>
        <tissue evidence="2">Whole organism</tissue>
    </source>
</reference>